<accession>A0A383CDC1</accession>
<sequence>MTTPPEKKKPTESLDTARKIAETRAGEFPPDERRYPYIATDYDIPSLHIGTERQLFVDNFILDHLDSVERVFPTPERPETPILEFGDLPWENRVRPHPVAALQDPDSGKFILCYV</sequence>
<dbReference type="EMBL" id="UINC01207881">
    <property type="protein sequence ID" value="SVE30171.1"/>
    <property type="molecule type" value="Genomic_DNA"/>
</dbReference>
<gene>
    <name evidence="1" type="ORF">METZ01_LOCUS483025</name>
</gene>
<evidence type="ECO:0000313" key="1">
    <source>
        <dbReference type="EMBL" id="SVE30171.1"/>
    </source>
</evidence>
<dbReference type="AlphaFoldDB" id="A0A383CDC1"/>
<protein>
    <submittedName>
        <fullName evidence="1">Uncharacterized protein</fullName>
    </submittedName>
</protein>
<proteinExistence type="predicted"/>
<name>A0A383CDC1_9ZZZZ</name>
<reference evidence="1" key="1">
    <citation type="submission" date="2018-05" db="EMBL/GenBank/DDBJ databases">
        <authorList>
            <person name="Lanie J.A."/>
            <person name="Ng W.-L."/>
            <person name="Kazmierczak K.M."/>
            <person name="Andrzejewski T.M."/>
            <person name="Davidsen T.M."/>
            <person name="Wayne K.J."/>
            <person name="Tettelin H."/>
            <person name="Glass J.I."/>
            <person name="Rusch D."/>
            <person name="Podicherti R."/>
            <person name="Tsui H.-C.T."/>
            <person name="Winkler M.E."/>
        </authorList>
    </citation>
    <scope>NUCLEOTIDE SEQUENCE</scope>
</reference>
<organism evidence="1">
    <name type="scientific">marine metagenome</name>
    <dbReference type="NCBI Taxonomy" id="408172"/>
    <lineage>
        <taxon>unclassified sequences</taxon>
        <taxon>metagenomes</taxon>
        <taxon>ecological metagenomes</taxon>
    </lineage>
</organism>